<evidence type="ECO:0000313" key="1">
    <source>
        <dbReference type="EMBL" id="TGX80109.1"/>
    </source>
</evidence>
<reference evidence="1" key="1">
    <citation type="submission" date="2019-04" db="EMBL/GenBank/DDBJ databases">
        <title>Microbes associate with the intestines of laboratory mice.</title>
        <authorList>
            <person name="Navarre W."/>
            <person name="Wong E."/>
            <person name="Huang K."/>
            <person name="Tropini C."/>
            <person name="Ng K."/>
            <person name="Yu B."/>
        </authorList>
    </citation>
    <scope>NUCLEOTIDE SEQUENCE</scope>
    <source>
        <strain evidence="1">NM73_A23</strain>
    </source>
</reference>
<keyword evidence="2" id="KW-1185">Reference proteome</keyword>
<dbReference type="Proteomes" id="UP000308886">
    <property type="component" value="Unassembled WGS sequence"/>
</dbReference>
<accession>A0AC61QLY8</accession>
<protein>
    <submittedName>
        <fullName evidence="1">Uncharacterized protein</fullName>
    </submittedName>
</protein>
<organism evidence="1 2">
    <name type="scientific">Palleniella muris</name>
    <dbReference type="NCBI Taxonomy" id="3038145"/>
    <lineage>
        <taxon>Bacteria</taxon>
        <taxon>Pseudomonadati</taxon>
        <taxon>Bacteroidota</taxon>
        <taxon>Bacteroidia</taxon>
        <taxon>Bacteroidales</taxon>
        <taxon>Prevotellaceae</taxon>
        <taxon>Palleniella</taxon>
    </lineage>
</organism>
<comment type="caution">
    <text evidence="1">The sequence shown here is derived from an EMBL/GenBank/DDBJ whole genome shotgun (WGS) entry which is preliminary data.</text>
</comment>
<sequence>MTEDDLQWATNRKVGEAMIFESDEGEQDTVVITSIDIYNSINPINTYPNSMTDYLAGADIKYIVRHNQDYFDGWLGIEKRNNGESLWFSAHFDHRFAYNLKSQDYSFCVSHVETVADCVIINENNSRLGKHNKQTNPVLSFVWSKEYGLIQYSFKDGTMYKRKFNY</sequence>
<dbReference type="EMBL" id="SRZC01000030">
    <property type="protein sequence ID" value="TGX80109.1"/>
    <property type="molecule type" value="Genomic_DNA"/>
</dbReference>
<gene>
    <name evidence="1" type="ORF">E5358_13725</name>
</gene>
<proteinExistence type="predicted"/>
<evidence type="ECO:0000313" key="2">
    <source>
        <dbReference type="Proteomes" id="UP000308886"/>
    </source>
</evidence>
<name>A0AC61QLY8_9BACT</name>